<accession>A0A7M2GFY6</accession>
<gene>
    <name evidence="1" type="ORF">H5V43_16290</name>
</gene>
<dbReference type="KEGG" id="sbar:H5V43_16290"/>
<name>A0A7M2GFY6_SPHSA</name>
<protein>
    <submittedName>
        <fullName evidence="1">Uncharacterized protein</fullName>
    </submittedName>
</protein>
<proteinExistence type="predicted"/>
<sequence length="105" mass="10488">MSDVKGASNNAVEMMDGAVCHFMGSGMVAITSIDDEGASQAAVMGADVMGAAVNAYRAGSGDGSVGAWSYRFMGGDVIALVNREVAHSSAVVTVGDLEQALAEAA</sequence>
<dbReference type="Proteomes" id="UP000593663">
    <property type="component" value="Chromosome 1"/>
</dbReference>
<reference evidence="2" key="1">
    <citation type="submission" date="2020-08" db="EMBL/GenBank/DDBJ databases">
        <title>Complete genome sequence of Sphingobium barthaii strain KK22, a high-molecular-weight polycyclic aromatic hydrocarbon-degrading soil bacterium.</title>
        <authorList>
            <person name="Mori J.F."/>
            <person name="Kanaly R.A."/>
        </authorList>
    </citation>
    <scope>NUCLEOTIDE SEQUENCE [LARGE SCALE GENOMIC DNA]</scope>
    <source>
        <strain evidence="2">KK22</strain>
    </source>
</reference>
<organism evidence="1 2">
    <name type="scientific">Sphingobium fuliginis (strain ATCC 27551)</name>
    <dbReference type="NCBI Taxonomy" id="336203"/>
    <lineage>
        <taxon>Bacteria</taxon>
        <taxon>Pseudomonadati</taxon>
        <taxon>Pseudomonadota</taxon>
        <taxon>Alphaproteobacteria</taxon>
        <taxon>Sphingomonadales</taxon>
        <taxon>Sphingomonadaceae</taxon>
        <taxon>Sphingobium</taxon>
    </lineage>
</organism>
<dbReference type="RefSeq" id="WP_146032569.1">
    <property type="nucleotide sequence ID" value="NZ_CP060035.1"/>
</dbReference>
<evidence type="ECO:0000313" key="2">
    <source>
        <dbReference type="Proteomes" id="UP000593663"/>
    </source>
</evidence>
<dbReference type="EMBL" id="CP060035">
    <property type="protein sequence ID" value="QOT71600.1"/>
    <property type="molecule type" value="Genomic_DNA"/>
</dbReference>
<evidence type="ECO:0000313" key="1">
    <source>
        <dbReference type="EMBL" id="QOT71600.1"/>
    </source>
</evidence>
<dbReference type="AlphaFoldDB" id="A0A7M2GFY6"/>